<dbReference type="AlphaFoldDB" id="A0A7K1V6S3"/>
<accession>A0A7K1V6S3</accession>
<reference evidence="4 5" key="1">
    <citation type="submission" date="2019-12" db="EMBL/GenBank/DDBJ databases">
        <title>Nocardia sp. nov. ET3-3 isolated from soil.</title>
        <authorList>
            <person name="Kanchanasin P."/>
            <person name="Tanasupawat S."/>
            <person name="Yuki M."/>
            <person name="Kudo T."/>
        </authorList>
    </citation>
    <scope>NUCLEOTIDE SEQUENCE [LARGE SCALE GENOMIC DNA]</scope>
    <source>
        <strain evidence="4 5">ET3-3</strain>
    </source>
</reference>
<dbReference type="InterPro" id="IPR012156">
    <property type="entry name" value="Cold_shock_CspA"/>
</dbReference>
<gene>
    <name evidence="4" type="ORF">GPX89_33650</name>
</gene>
<evidence type="ECO:0000256" key="2">
    <source>
        <dbReference type="ARBA" id="ARBA00022490"/>
    </source>
</evidence>
<dbReference type="PIRSF" id="PIRSF002599">
    <property type="entry name" value="Cold_shock_A"/>
    <property type="match status" value="1"/>
</dbReference>
<name>A0A7K1V6S3_9NOCA</name>
<dbReference type="SMART" id="SM00357">
    <property type="entry name" value="CSP"/>
    <property type="match status" value="1"/>
</dbReference>
<dbReference type="Proteomes" id="UP000466794">
    <property type="component" value="Unassembled WGS sequence"/>
</dbReference>
<dbReference type="InterPro" id="IPR012340">
    <property type="entry name" value="NA-bd_OB-fold"/>
</dbReference>
<protein>
    <submittedName>
        <fullName evidence="4">Cold shock domain-containing protein</fullName>
    </submittedName>
</protein>
<evidence type="ECO:0000256" key="1">
    <source>
        <dbReference type="ARBA" id="ARBA00004496"/>
    </source>
</evidence>
<dbReference type="EMBL" id="WRPP01000008">
    <property type="protein sequence ID" value="MVU82172.1"/>
    <property type="molecule type" value="Genomic_DNA"/>
</dbReference>
<feature type="domain" description="CSD" evidence="3">
    <location>
        <begin position="1"/>
        <end position="71"/>
    </location>
</feature>
<dbReference type="GO" id="GO:0005737">
    <property type="term" value="C:cytoplasm"/>
    <property type="evidence" value="ECO:0007669"/>
    <property type="project" value="UniProtKB-SubCell"/>
</dbReference>
<comment type="caution">
    <text evidence="4">The sequence shown here is derived from an EMBL/GenBank/DDBJ whole genome shotgun (WGS) entry which is preliminary data.</text>
</comment>
<dbReference type="Pfam" id="PF00313">
    <property type="entry name" value="CSD"/>
    <property type="match status" value="1"/>
</dbReference>
<evidence type="ECO:0000313" key="4">
    <source>
        <dbReference type="EMBL" id="MVU82172.1"/>
    </source>
</evidence>
<dbReference type="PROSITE" id="PS51857">
    <property type="entry name" value="CSD_2"/>
    <property type="match status" value="1"/>
</dbReference>
<dbReference type="Gene3D" id="2.40.50.140">
    <property type="entry name" value="Nucleic acid-binding proteins"/>
    <property type="match status" value="1"/>
</dbReference>
<dbReference type="RefSeq" id="WP_157391759.1">
    <property type="nucleotide sequence ID" value="NZ_WRPP01000008.1"/>
</dbReference>
<keyword evidence="2" id="KW-0963">Cytoplasm</keyword>
<keyword evidence="5" id="KW-1185">Reference proteome</keyword>
<dbReference type="GO" id="GO:0003676">
    <property type="term" value="F:nucleic acid binding"/>
    <property type="evidence" value="ECO:0007669"/>
    <property type="project" value="InterPro"/>
</dbReference>
<evidence type="ECO:0000313" key="5">
    <source>
        <dbReference type="Proteomes" id="UP000466794"/>
    </source>
</evidence>
<comment type="subcellular location">
    <subcellularLocation>
        <location evidence="1">Cytoplasm</location>
    </subcellularLocation>
</comment>
<dbReference type="SUPFAM" id="SSF50249">
    <property type="entry name" value="Nucleic acid-binding proteins"/>
    <property type="match status" value="1"/>
</dbReference>
<dbReference type="InterPro" id="IPR011129">
    <property type="entry name" value="CSD"/>
</dbReference>
<organism evidence="4 5">
    <name type="scientific">Nocardia terrae</name>
    <dbReference type="NCBI Taxonomy" id="2675851"/>
    <lineage>
        <taxon>Bacteria</taxon>
        <taxon>Bacillati</taxon>
        <taxon>Actinomycetota</taxon>
        <taxon>Actinomycetes</taxon>
        <taxon>Mycobacteriales</taxon>
        <taxon>Nocardiaceae</taxon>
        <taxon>Nocardia</taxon>
    </lineage>
</organism>
<proteinExistence type="predicted"/>
<evidence type="ECO:0000259" key="3">
    <source>
        <dbReference type="PROSITE" id="PS51857"/>
    </source>
</evidence>
<sequence length="72" mass="8015">MERGVVESFDAEQGWGVITSKALPDGEAAWVHFSAIDGTGFRALTAGDRVEFKFRPANQDGYHYVVTRVRKL</sequence>
<dbReference type="InterPro" id="IPR002059">
    <property type="entry name" value="CSP_DNA-bd"/>
</dbReference>